<reference evidence="2 3" key="1">
    <citation type="submission" date="2021-06" db="EMBL/GenBank/DDBJ databases">
        <title>Rhodobacteraceae bacterium strain HSP-20.</title>
        <authorList>
            <person name="Chen W.-M."/>
        </authorList>
    </citation>
    <scope>NUCLEOTIDE SEQUENCE [LARGE SCALE GENOMIC DNA]</scope>
    <source>
        <strain evidence="2 3">HSP-20</strain>
    </source>
</reference>
<gene>
    <name evidence="2" type="ORF">GU927_008000</name>
</gene>
<protein>
    <submittedName>
        <fullName evidence="2">Uncharacterized protein</fullName>
    </submittedName>
</protein>
<comment type="caution">
    <text evidence="2">The sequence shown here is derived from an EMBL/GenBank/DDBJ whole genome shotgun (WGS) entry which is preliminary data.</text>
</comment>
<keyword evidence="3" id="KW-1185">Reference proteome</keyword>
<evidence type="ECO:0000256" key="1">
    <source>
        <dbReference type="SAM" id="SignalP"/>
    </source>
</evidence>
<name>A0ABS6J213_9RHOB</name>
<dbReference type="RefSeq" id="WP_161761843.1">
    <property type="nucleotide sequence ID" value="NZ_JAAATX020000005.1"/>
</dbReference>
<sequence length="169" mass="17303">MIRKFATSALILAALAGAASASSVQPGLNAGDVQLALSAGVEPGRYSRAELINITEARQNGDTARLDYFLSGTNRTSGSDLNAPGLAQLAALAGVEAGKYTAAELQRLIEARADGDTTEERFILSGANRKAANPAEVVTPGEAALAAAIGVDPAQYTLAELVALQPHDD</sequence>
<organism evidence="2 3">
    <name type="scientific">Paragemmobacter amnigenus</name>
    <dbReference type="NCBI Taxonomy" id="2852097"/>
    <lineage>
        <taxon>Bacteria</taxon>
        <taxon>Pseudomonadati</taxon>
        <taxon>Pseudomonadota</taxon>
        <taxon>Alphaproteobacteria</taxon>
        <taxon>Rhodobacterales</taxon>
        <taxon>Paracoccaceae</taxon>
        <taxon>Paragemmobacter</taxon>
    </lineage>
</organism>
<keyword evidence="1" id="KW-0732">Signal</keyword>
<feature type="chain" id="PRO_5046858828" evidence="1">
    <location>
        <begin position="22"/>
        <end position="169"/>
    </location>
</feature>
<dbReference type="Proteomes" id="UP000731907">
    <property type="component" value="Unassembled WGS sequence"/>
</dbReference>
<proteinExistence type="predicted"/>
<evidence type="ECO:0000313" key="3">
    <source>
        <dbReference type="Proteomes" id="UP000731907"/>
    </source>
</evidence>
<feature type="signal peptide" evidence="1">
    <location>
        <begin position="1"/>
        <end position="21"/>
    </location>
</feature>
<accession>A0ABS6J213</accession>
<evidence type="ECO:0000313" key="2">
    <source>
        <dbReference type="EMBL" id="MBU9697790.1"/>
    </source>
</evidence>
<dbReference type="EMBL" id="JAAATX020000005">
    <property type="protein sequence ID" value="MBU9697790.1"/>
    <property type="molecule type" value="Genomic_DNA"/>
</dbReference>